<name>A0A928V845_9GAMM</name>
<feature type="transmembrane region" description="Helical" evidence="4">
    <location>
        <begin position="241"/>
        <end position="262"/>
    </location>
</feature>
<feature type="transmembrane region" description="Helical" evidence="4">
    <location>
        <begin position="211"/>
        <end position="229"/>
    </location>
</feature>
<proteinExistence type="predicted"/>
<sequence>MPQEFVHTESHASTASTTTNNEPPIWWLIACAFCCFGVWSSWSVIVVLLLQTGASYSVSALFSLLSISGLAGASLHIALGLLIPPGSARPLLMLCIGFLLIPATLLCWLPALDAPLWTLQLAALFCGLGGGSFSAFITRVCYQLPRSQQATTLGLGKGLAHLGMAASQLLLPLLVSIGLWSGAQANPLVTGQFSTLLGSDSSSEIRLQQSFLLWPLLLMLLLLFALKNFRSSETTRRETPGTGLAALGIGLGVSALGLWLTLSPEASGAGLQLSRELVLVAVALTMLVLLRFLFGAQHPAFALFNNRHTWAMSLLYAMSLGSVLGLACALPLTLELVFGYIPDGDLRLPNPNAPGVFTYIWMGPLLGVLAQPVGSWLARLFGSATVTQSCALVMMLSAACSAYYLSAAYQSTEPEQYFLTLLMLVFILFAAAGSSYAALSLAVQNRFSSRQLLHARLWLTGIASYGMFYIPHLLGEQMAQGTPAQAMIGFALFYGLCLLVNGWFYKRRERTA</sequence>
<dbReference type="InterPro" id="IPR011701">
    <property type="entry name" value="MFS"/>
</dbReference>
<dbReference type="SUPFAM" id="SSF103473">
    <property type="entry name" value="MFS general substrate transporter"/>
    <property type="match status" value="1"/>
</dbReference>
<gene>
    <name evidence="5" type="ORF">C4F51_13675</name>
</gene>
<reference evidence="5" key="1">
    <citation type="submission" date="2018-07" db="EMBL/GenBank/DDBJ databases">
        <title>Genome assembly of strain Ka43.</title>
        <authorList>
            <person name="Kukolya J."/>
            <person name="Nagy I."/>
            <person name="Horvath B."/>
            <person name="Toth A."/>
        </authorList>
    </citation>
    <scope>NUCLEOTIDE SEQUENCE</scope>
    <source>
        <strain evidence="5">KB43</strain>
    </source>
</reference>
<feature type="transmembrane region" description="Helical" evidence="4">
    <location>
        <begin position="91"/>
        <end position="111"/>
    </location>
</feature>
<feature type="transmembrane region" description="Helical" evidence="4">
    <location>
        <begin position="385"/>
        <end position="405"/>
    </location>
</feature>
<keyword evidence="3 4" id="KW-0472">Membrane</keyword>
<feature type="transmembrane region" description="Helical" evidence="4">
    <location>
        <begin position="314"/>
        <end position="338"/>
    </location>
</feature>
<dbReference type="GO" id="GO:0022857">
    <property type="term" value="F:transmembrane transporter activity"/>
    <property type="evidence" value="ECO:0007669"/>
    <property type="project" value="InterPro"/>
</dbReference>
<keyword evidence="2 4" id="KW-1133">Transmembrane helix</keyword>
<evidence type="ECO:0000256" key="3">
    <source>
        <dbReference type="ARBA" id="ARBA00023136"/>
    </source>
</evidence>
<evidence type="ECO:0000256" key="4">
    <source>
        <dbReference type="SAM" id="Phobius"/>
    </source>
</evidence>
<feature type="transmembrane region" description="Helical" evidence="4">
    <location>
        <begin position="455"/>
        <end position="474"/>
    </location>
</feature>
<dbReference type="InterPro" id="IPR036259">
    <property type="entry name" value="MFS_trans_sf"/>
</dbReference>
<dbReference type="AlphaFoldDB" id="A0A928V845"/>
<evidence type="ECO:0000313" key="5">
    <source>
        <dbReference type="EMBL" id="MBE8718239.1"/>
    </source>
</evidence>
<dbReference type="EMBL" id="PRDL01000001">
    <property type="protein sequence ID" value="MBE8718239.1"/>
    <property type="molecule type" value="Genomic_DNA"/>
</dbReference>
<keyword evidence="1 4" id="KW-0812">Transmembrane</keyword>
<dbReference type="Gene3D" id="1.20.1250.20">
    <property type="entry name" value="MFS general substrate transporter like domains"/>
    <property type="match status" value="2"/>
</dbReference>
<feature type="transmembrane region" description="Helical" evidence="4">
    <location>
        <begin position="117"/>
        <end position="138"/>
    </location>
</feature>
<feature type="transmembrane region" description="Helical" evidence="4">
    <location>
        <begin position="56"/>
        <end position="79"/>
    </location>
</feature>
<feature type="transmembrane region" description="Helical" evidence="4">
    <location>
        <begin position="486"/>
        <end position="505"/>
    </location>
</feature>
<feature type="transmembrane region" description="Helical" evidence="4">
    <location>
        <begin position="417"/>
        <end position="443"/>
    </location>
</feature>
<evidence type="ECO:0000256" key="2">
    <source>
        <dbReference type="ARBA" id="ARBA00022989"/>
    </source>
</evidence>
<protein>
    <submittedName>
        <fullName evidence="5">MFS transporter</fullName>
    </submittedName>
</protein>
<evidence type="ECO:0000256" key="1">
    <source>
        <dbReference type="ARBA" id="ARBA00022692"/>
    </source>
</evidence>
<dbReference type="RefSeq" id="WP_193910636.1">
    <property type="nucleotide sequence ID" value="NZ_PRDL01000001.1"/>
</dbReference>
<keyword evidence="6" id="KW-1185">Reference proteome</keyword>
<dbReference type="Proteomes" id="UP000652567">
    <property type="component" value="Unassembled WGS sequence"/>
</dbReference>
<comment type="caution">
    <text evidence="5">The sequence shown here is derived from an EMBL/GenBank/DDBJ whole genome shotgun (WGS) entry which is preliminary data.</text>
</comment>
<feature type="transmembrane region" description="Helical" evidence="4">
    <location>
        <begin position="277"/>
        <end position="294"/>
    </location>
</feature>
<accession>A0A928V845</accession>
<feature type="transmembrane region" description="Helical" evidence="4">
    <location>
        <begin position="25"/>
        <end position="50"/>
    </location>
</feature>
<organism evidence="5 6">
    <name type="scientific">Cellvibrio polysaccharolyticus</name>
    <dbReference type="NCBI Taxonomy" id="2082724"/>
    <lineage>
        <taxon>Bacteria</taxon>
        <taxon>Pseudomonadati</taxon>
        <taxon>Pseudomonadota</taxon>
        <taxon>Gammaproteobacteria</taxon>
        <taxon>Cellvibrionales</taxon>
        <taxon>Cellvibrionaceae</taxon>
        <taxon>Cellvibrio</taxon>
    </lineage>
</organism>
<dbReference type="Pfam" id="PF07690">
    <property type="entry name" value="MFS_1"/>
    <property type="match status" value="1"/>
</dbReference>
<evidence type="ECO:0000313" key="6">
    <source>
        <dbReference type="Proteomes" id="UP000652567"/>
    </source>
</evidence>
<feature type="transmembrane region" description="Helical" evidence="4">
    <location>
        <begin position="358"/>
        <end position="378"/>
    </location>
</feature>
<feature type="transmembrane region" description="Helical" evidence="4">
    <location>
        <begin position="159"/>
        <end position="180"/>
    </location>
</feature>